<dbReference type="Proteomes" id="UP000663855">
    <property type="component" value="Unassembled WGS sequence"/>
</dbReference>
<evidence type="ECO:0000313" key="2">
    <source>
        <dbReference type="Proteomes" id="UP000663855"/>
    </source>
</evidence>
<sequence length="71" mass="7222">MSEIANGSLALASFRAASTFAFDSSAGASFPPAALPPPPPPPRFCFCFCLPPPPPPPPPPSRSGWSTGALI</sequence>
<accession>A0A815MG85</accession>
<dbReference type="AlphaFoldDB" id="A0A815MG85"/>
<protein>
    <submittedName>
        <fullName evidence="1">Uncharacterized protein</fullName>
    </submittedName>
</protein>
<name>A0A815MG85_9BILA</name>
<gene>
    <name evidence="1" type="ORF">CJN711_LOCUS23090</name>
</gene>
<evidence type="ECO:0000313" key="1">
    <source>
        <dbReference type="EMBL" id="CAF1422509.1"/>
    </source>
</evidence>
<comment type="caution">
    <text evidence="1">The sequence shown here is derived from an EMBL/GenBank/DDBJ whole genome shotgun (WGS) entry which is preliminary data.</text>
</comment>
<proteinExistence type="predicted"/>
<reference evidence="1" key="1">
    <citation type="submission" date="2021-02" db="EMBL/GenBank/DDBJ databases">
        <authorList>
            <person name="Nowell W R."/>
        </authorList>
    </citation>
    <scope>NUCLEOTIDE SEQUENCE</scope>
</reference>
<dbReference type="EMBL" id="CAJNOV010010806">
    <property type="protein sequence ID" value="CAF1422509.1"/>
    <property type="molecule type" value="Genomic_DNA"/>
</dbReference>
<organism evidence="1 2">
    <name type="scientific">Rotaria magnacalcarata</name>
    <dbReference type="NCBI Taxonomy" id="392030"/>
    <lineage>
        <taxon>Eukaryota</taxon>
        <taxon>Metazoa</taxon>
        <taxon>Spiralia</taxon>
        <taxon>Gnathifera</taxon>
        <taxon>Rotifera</taxon>
        <taxon>Eurotatoria</taxon>
        <taxon>Bdelloidea</taxon>
        <taxon>Philodinida</taxon>
        <taxon>Philodinidae</taxon>
        <taxon>Rotaria</taxon>
    </lineage>
</organism>